<keyword evidence="7" id="KW-0496">Mitochondrion</keyword>
<keyword evidence="4 9" id="KW-0812">Transmembrane</keyword>
<accession>A0A7S0CXV1</accession>
<organism evidence="11">
    <name type="scientific">Amorphochlora amoebiformis</name>
    <dbReference type="NCBI Taxonomy" id="1561963"/>
    <lineage>
        <taxon>Eukaryota</taxon>
        <taxon>Sar</taxon>
        <taxon>Rhizaria</taxon>
        <taxon>Cercozoa</taxon>
        <taxon>Chlorarachniophyceae</taxon>
        <taxon>Amorphochlora</taxon>
    </lineage>
</organism>
<comment type="subcellular location">
    <subcellularLocation>
        <location evidence="1">Mitochondrion membrane</location>
        <topology evidence="1">Multi-pass membrane protein</topology>
    </subcellularLocation>
</comment>
<gene>
    <name evidence="11" type="ORF">LAMO00422_LOCUS4458</name>
</gene>
<evidence type="ECO:0000256" key="5">
    <source>
        <dbReference type="ARBA" id="ARBA00022737"/>
    </source>
</evidence>
<evidence type="ECO:0000256" key="6">
    <source>
        <dbReference type="ARBA" id="ARBA00022989"/>
    </source>
</evidence>
<dbReference type="InterPro" id="IPR018108">
    <property type="entry name" value="MCP_transmembrane"/>
</dbReference>
<feature type="repeat" description="Solcar" evidence="9">
    <location>
        <begin position="1"/>
        <end position="74"/>
    </location>
</feature>
<dbReference type="AlphaFoldDB" id="A0A7S0CXV1"/>
<dbReference type="EMBL" id="HBEM01006378">
    <property type="protein sequence ID" value="CAD8437429.1"/>
    <property type="molecule type" value="Transcribed_RNA"/>
</dbReference>
<dbReference type="InterPro" id="IPR023395">
    <property type="entry name" value="MCP_dom_sf"/>
</dbReference>
<proteinExistence type="inferred from homology"/>
<evidence type="ECO:0000256" key="2">
    <source>
        <dbReference type="ARBA" id="ARBA00006375"/>
    </source>
</evidence>
<evidence type="ECO:0000313" key="11">
    <source>
        <dbReference type="EMBL" id="CAD8437429.1"/>
    </source>
</evidence>
<reference evidence="11" key="1">
    <citation type="submission" date="2021-01" db="EMBL/GenBank/DDBJ databases">
        <authorList>
            <person name="Corre E."/>
            <person name="Pelletier E."/>
            <person name="Niang G."/>
            <person name="Scheremetjew M."/>
            <person name="Finn R."/>
            <person name="Kale V."/>
            <person name="Holt S."/>
            <person name="Cochrane G."/>
            <person name="Meng A."/>
            <person name="Brown T."/>
            <person name="Cohen L."/>
        </authorList>
    </citation>
    <scope>NUCLEOTIDE SEQUENCE</scope>
    <source>
        <strain evidence="11">CCMP2058</strain>
    </source>
</reference>
<feature type="repeat" description="Solcar" evidence="9">
    <location>
        <begin position="188"/>
        <end position="274"/>
    </location>
</feature>
<keyword evidence="3 10" id="KW-0813">Transport</keyword>
<sequence length="282" mass="30906">MEFVKVQFQLLSPNRRSAAGAKSFTSKVGFVSIITETMRRSGPLGLYEGLTPWLVFTLPRCALKFATYEWLTEKANLRQHSHSTQGLGAMLCGAGAGGVEWAVAGTPMQNVSIKMLHDSNDGNSRKYRSMIHAVASIWREEGFIRGFYSGILPTVAKASVNNGIRFAAYGEICKIFSSTNGLSGSKGLSTVESMVAGFLTGLISAVVTQPIDTVKTNMQSLSADRYDRSILGCCREIVRQSGLVGFYRGLGPRLCRVPLEQALLFTLYDRFGRILDRARVVR</sequence>
<dbReference type="Gene3D" id="1.50.40.10">
    <property type="entry name" value="Mitochondrial carrier domain"/>
    <property type="match status" value="1"/>
</dbReference>
<comment type="similarity">
    <text evidence="2 10">Belongs to the mitochondrial carrier (TC 2.A.29) family.</text>
</comment>
<keyword evidence="6" id="KW-1133">Transmembrane helix</keyword>
<evidence type="ECO:0008006" key="12">
    <source>
        <dbReference type="Google" id="ProtNLM"/>
    </source>
</evidence>
<evidence type="ECO:0000256" key="1">
    <source>
        <dbReference type="ARBA" id="ARBA00004225"/>
    </source>
</evidence>
<dbReference type="GO" id="GO:0006843">
    <property type="term" value="P:mitochondrial citrate transmembrane transport"/>
    <property type="evidence" value="ECO:0007669"/>
    <property type="project" value="TreeGrafter"/>
</dbReference>
<evidence type="ECO:0000256" key="8">
    <source>
        <dbReference type="ARBA" id="ARBA00023136"/>
    </source>
</evidence>
<keyword evidence="8 9" id="KW-0472">Membrane</keyword>
<dbReference type="PANTHER" id="PTHR45788:SF4">
    <property type="entry name" value="TRICARBOXYLATE TRANSPORT PROTEIN, MITOCHONDRIAL"/>
    <property type="match status" value="1"/>
</dbReference>
<protein>
    <recommendedName>
        <fullName evidence="12">Mitochondrial carrier protein</fullName>
    </recommendedName>
</protein>
<name>A0A7S0CXV1_9EUKA</name>
<evidence type="ECO:0000256" key="9">
    <source>
        <dbReference type="PROSITE-ProRule" id="PRU00282"/>
    </source>
</evidence>
<evidence type="ECO:0000256" key="10">
    <source>
        <dbReference type="RuleBase" id="RU000488"/>
    </source>
</evidence>
<dbReference type="PANTHER" id="PTHR45788">
    <property type="entry name" value="SUCCINATE/FUMARATE MITOCHONDRIAL TRANSPORTER-RELATED"/>
    <property type="match status" value="1"/>
</dbReference>
<dbReference type="GO" id="GO:0031966">
    <property type="term" value="C:mitochondrial membrane"/>
    <property type="evidence" value="ECO:0007669"/>
    <property type="project" value="UniProtKB-SubCell"/>
</dbReference>
<keyword evidence="5" id="KW-0677">Repeat</keyword>
<evidence type="ECO:0000256" key="4">
    <source>
        <dbReference type="ARBA" id="ARBA00022692"/>
    </source>
</evidence>
<feature type="repeat" description="Solcar" evidence="9">
    <location>
        <begin position="84"/>
        <end position="175"/>
    </location>
</feature>
<dbReference type="PROSITE" id="PS50920">
    <property type="entry name" value="SOLCAR"/>
    <property type="match status" value="3"/>
</dbReference>
<dbReference type="Pfam" id="PF00153">
    <property type="entry name" value="Mito_carr"/>
    <property type="match status" value="3"/>
</dbReference>
<dbReference type="InterPro" id="IPR049563">
    <property type="entry name" value="TXTP-like"/>
</dbReference>
<evidence type="ECO:0000256" key="3">
    <source>
        <dbReference type="ARBA" id="ARBA00022448"/>
    </source>
</evidence>
<evidence type="ECO:0000256" key="7">
    <source>
        <dbReference type="ARBA" id="ARBA00023128"/>
    </source>
</evidence>
<dbReference type="GO" id="GO:0071913">
    <property type="term" value="F:citrate secondary active transmembrane transporter activity"/>
    <property type="evidence" value="ECO:0007669"/>
    <property type="project" value="TreeGrafter"/>
</dbReference>
<dbReference type="SUPFAM" id="SSF103506">
    <property type="entry name" value="Mitochondrial carrier"/>
    <property type="match status" value="1"/>
</dbReference>